<dbReference type="Proteomes" id="UP000605986">
    <property type="component" value="Unassembled WGS sequence"/>
</dbReference>
<accession>A0A8H4K8L5</accession>
<protein>
    <submittedName>
        <fullName evidence="2">Uncharacterized protein</fullName>
    </submittedName>
</protein>
<dbReference type="OrthoDB" id="5104749at2759"/>
<evidence type="ECO:0000313" key="3">
    <source>
        <dbReference type="Proteomes" id="UP000605986"/>
    </source>
</evidence>
<feature type="chain" id="PRO_5034233587" evidence="1">
    <location>
        <begin position="23"/>
        <end position="282"/>
    </location>
</feature>
<evidence type="ECO:0000256" key="1">
    <source>
        <dbReference type="SAM" id="SignalP"/>
    </source>
</evidence>
<dbReference type="AlphaFoldDB" id="A0A8H4K8L5"/>
<organism evidence="2 3">
    <name type="scientific">Fusarium austroafricanum</name>
    <dbReference type="NCBI Taxonomy" id="2364996"/>
    <lineage>
        <taxon>Eukaryota</taxon>
        <taxon>Fungi</taxon>
        <taxon>Dikarya</taxon>
        <taxon>Ascomycota</taxon>
        <taxon>Pezizomycotina</taxon>
        <taxon>Sordariomycetes</taxon>
        <taxon>Hypocreomycetidae</taxon>
        <taxon>Hypocreales</taxon>
        <taxon>Nectriaceae</taxon>
        <taxon>Fusarium</taxon>
        <taxon>Fusarium concolor species complex</taxon>
    </lineage>
</organism>
<feature type="signal peptide" evidence="1">
    <location>
        <begin position="1"/>
        <end position="22"/>
    </location>
</feature>
<proteinExistence type="predicted"/>
<dbReference type="EMBL" id="JAADJG010000499">
    <property type="protein sequence ID" value="KAF4445782.1"/>
    <property type="molecule type" value="Genomic_DNA"/>
</dbReference>
<sequence>MHFSMLNKSIMAMGLLGSMVSAGPVPSLSQGPDTNGTVAFVIGQYEGRSETDPDQVGHSLNESILAQQHELAKQLVPTTDVCPFCGECACGCVEGAKYLTGDLLEAVNNLTISLKQVNKNPITLEVSVYNNGTLPVTFWKDVSPLSSYADDLGYFKINNEIDGVKFGCRSRAAAHGYRPDNINDLCQIDPGQTETSQIKIPSGDTEKDKVWLEMLTMGGNTTVAMRGNWYGVWAAPKEEVMKSDMEYSEFGFNFWNEIWAPWAAQTSTEEDWAGCRIQLEFE</sequence>
<keyword evidence="3" id="KW-1185">Reference proteome</keyword>
<gene>
    <name evidence="2" type="ORF">F53441_10531</name>
</gene>
<evidence type="ECO:0000313" key="2">
    <source>
        <dbReference type="EMBL" id="KAF4445782.1"/>
    </source>
</evidence>
<comment type="caution">
    <text evidence="2">The sequence shown here is derived from an EMBL/GenBank/DDBJ whole genome shotgun (WGS) entry which is preliminary data.</text>
</comment>
<name>A0A8H4K8L5_9HYPO</name>
<keyword evidence="1" id="KW-0732">Signal</keyword>
<reference evidence="2" key="1">
    <citation type="submission" date="2020-01" db="EMBL/GenBank/DDBJ databases">
        <title>Identification and distribution of gene clusters putatively required for synthesis of sphingolipid metabolism inhibitors in phylogenetically diverse species of the filamentous fungus Fusarium.</title>
        <authorList>
            <person name="Kim H.-S."/>
            <person name="Busman M."/>
            <person name="Brown D.W."/>
            <person name="Divon H."/>
            <person name="Uhlig S."/>
            <person name="Proctor R.H."/>
        </authorList>
    </citation>
    <scope>NUCLEOTIDE SEQUENCE</scope>
    <source>
        <strain evidence="2">NRRL 53441</strain>
    </source>
</reference>